<keyword evidence="3" id="KW-1003">Cell membrane</keyword>
<feature type="transmembrane region" description="Helical" evidence="7">
    <location>
        <begin position="139"/>
        <end position="161"/>
    </location>
</feature>
<dbReference type="Pfam" id="PF00528">
    <property type="entry name" value="BPD_transp_1"/>
    <property type="match status" value="1"/>
</dbReference>
<proteinExistence type="inferred from homology"/>
<protein>
    <submittedName>
        <fullName evidence="9">Amino acid ABC transporter permease</fullName>
    </submittedName>
</protein>
<comment type="similarity">
    <text evidence="7">Belongs to the binding-protein-dependent transport system permease family.</text>
</comment>
<dbReference type="PANTHER" id="PTHR30614:SF21">
    <property type="entry name" value="AMINO ACID ABC TRANSPORTER PERMEASE"/>
    <property type="match status" value="1"/>
</dbReference>
<evidence type="ECO:0000256" key="4">
    <source>
        <dbReference type="ARBA" id="ARBA00022692"/>
    </source>
</evidence>
<feature type="transmembrane region" description="Helical" evidence="7">
    <location>
        <begin position="104"/>
        <end position="127"/>
    </location>
</feature>
<dbReference type="InterPro" id="IPR000515">
    <property type="entry name" value="MetI-like"/>
</dbReference>
<dbReference type="CDD" id="cd06261">
    <property type="entry name" value="TM_PBP2"/>
    <property type="match status" value="1"/>
</dbReference>
<comment type="subcellular location">
    <subcellularLocation>
        <location evidence="1 7">Cell membrane</location>
        <topology evidence="1 7">Multi-pass membrane protein</topology>
    </subcellularLocation>
</comment>
<accession>A0ABX8SBK8</accession>
<feature type="transmembrane region" description="Helical" evidence="7">
    <location>
        <begin position="239"/>
        <end position="257"/>
    </location>
</feature>
<dbReference type="RefSeq" id="WP_066471785.1">
    <property type="nucleotide sequence ID" value="NZ_CBCRUZ010000019.1"/>
</dbReference>
<dbReference type="NCBIfam" id="TIGR01726">
    <property type="entry name" value="HEQRo_perm_3TM"/>
    <property type="match status" value="1"/>
</dbReference>
<keyword evidence="6 7" id="KW-0472">Membrane</keyword>
<dbReference type="Proteomes" id="UP000887023">
    <property type="component" value="Chromosome"/>
</dbReference>
<dbReference type="SUPFAM" id="SSF161098">
    <property type="entry name" value="MetI-like"/>
    <property type="match status" value="1"/>
</dbReference>
<evidence type="ECO:0000256" key="3">
    <source>
        <dbReference type="ARBA" id="ARBA00022475"/>
    </source>
</evidence>
<sequence length="277" mass="30181">MNTRASVLYDTPGPRGRARNRLVSAVVVTGLLVTGYLVVRALDAKGQLTADKWRPFTESTTWTTYLLPGLRGTLTAAAIAIVAALVIGTVFGTARLSEHRSVRVVAGFLVEVFRAIPVLILMIFLFSLFAEYQVFRSEYLALAAVTIALTLYNGSVIAEIVRSGIRSLPRGQTEAARALGLRKGQYMRLILLPQAVTAMLPAIVSQMVVVLKDSALGYQITYVEVVRSGQQVGAYYGNYLPSLIVVAVIMIVLNYLLGRLATTLEQRLRAGKRSVPH</sequence>
<dbReference type="InterPro" id="IPR035906">
    <property type="entry name" value="MetI-like_sf"/>
</dbReference>
<dbReference type="EMBL" id="CP079105">
    <property type="protein sequence ID" value="QXQ15163.1"/>
    <property type="molecule type" value="Genomic_DNA"/>
</dbReference>
<dbReference type="PANTHER" id="PTHR30614">
    <property type="entry name" value="MEMBRANE COMPONENT OF AMINO ACID ABC TRANSPORTER"/>
    <property type="match status" value="1"/>
</dbReference>
<feature type="transmembrane region" description="Helical" evidence="7">
    <location>
        <begin position="21"/>
        <end position="39"/>
    </location>
</feature>
<feature type="transmembrane region" description="Helical" evidence="7">
    <location>
        <begin position="72"/>
        <end position="92"/>
    </location>
</feature>
<dbReference type="Gene3D" id="1.10.3720.10">
    <property type="entry name" value="MetI-like"/>
    <property type="match status" value="1"/>
</dbReference>
<keyword evidence="5 7" id="KW-1133">Transmembrane helix</keyword>
<evidence type="ECO:0000256" key="7">
    <source>
        <dbReference type="RuleBase" id="RU363032"/>
    </source>
</evidence>
<feature type="domain" description="ABC transmembrane type-1" evidence="8">
    <location>
        <begin position="70"/>
        <end position="257"/>
    </location>
</feature>
<evidence type="ECO:0000256" key="1">
    <source>
        <dbReference type="ARBA" id="ARBA00004651"/>
    </source>
</evidence>
<evidence type="ECO:0000256" key="2">
    <source>
        <dbReference type="ARBA" id="ARBA00022448"/>
    </source>
</evidence>
<dbReference type="PROSITE" id="PS50928">
    <property type="entry name" value="ABC_TM1"/>
    <property type="match status" value="1"/>
</dbReference>
<dbReference type="InterPro" id="IPR043429">
    <property type="entry name" value="ArtM/GltK/GlnP/TcyL/YhdX-like"/>
</dbReference>
<evidence type="ECO:0000259" key="8">
    <source>
        <dbReference type="PROSITE" id="PS50928"/>
    </source>
</evidence>
<evidence type="ECO:0000313" key="9">
    <source>
        <dbReference type="EMBL" id="QXQ15163.1"/>
    </source>
</evidence>
<keyword evidence="4 7" id="KW-0812">Transmembrane</keyword>
<reference evidence="9" key="1">
    <citation type="submission" date="2021-07" db="EMBL/GenBank/DDBJ databases">
        <title>Candidatus Kaistella beijingensis sp. nov. isolated from a municipal wastewater treatment plant is involved in sludge foaming.</title>
        <authorList>
            <person name="Song Y."/>
            <person name="Liu S.-J."/>
        </authorList>
    </citation>
    <scope>NUCLEOTIDE SEQUENCE</scope>
    <source>
        <strain evidence="9">DSM 43998</strain>
    </source>
</reference>
<dbReference type="InterPro" id="IPR010065">
    <property type="entry name" value="AA_ABC_transptr_permease_3TM"/>
</dbReference>
<organism evidence="9 10">
    <name type="scientific">Skermania pinensis</name>
    <dbReference type="NCBI Taxonomy" id="39122"/>
    <lineage>
        <taxon>Bacteria</taxon>
        <taxon>Bacillati</taxon>
        <taxon>Actinomycetota</taxon>
        <taxon>Actinomycetes</taxon>
        <taxon>Mycobacteriales</taxon>
        <taxon>Gordoniaceae</taxon>
        <taxon>Skermania</taxon>
    </lineage>
</organism>
<evidence type="ECO:0000256" key="6">
    <source>
        <dbReference type="ARBA" id="ARBA00023136"/>
    </source>
</evidence>
<evidence type="ECO:0000256" key="5">
    <source>
        <dbReference type="ARBA" id="ARBA00022989"/>
    </source>
</evidence>
<keyword evidence="2 7" id="KW-0813">Transport</keyword>
<name>A0ABX8SBK8_9ACTN</name>
<keyword evidence="10" id="KW-1185">Reference proteome</keyword>
<feature type="transmembrane region" description="Helical" evidence="7">
    <location>
        <begin position="189"/>
        <end position="209"/>
    </location>
</feature>
<gene>
    <name evidence="9" type="ORF">KV203_07420</name>
</gene>
<evidence type="ECO:0000313" key="10">
    <source>
        <dbReference type="Proteomes" id="UP000887023"/>
    </source>
</evidence>